<sequence>MIDRHHLEILRAVDRDGSLTAAAESLHLTQSALSHAIRKLERYLGTSLWLRDGRQLRLTQAGEYLLSLSNRLLPQFEHAEQVIGQFARGQRGTLRIGMECHPCYQWLLKVVGPYLERWPDVDVDVKQKFQFGGIGALFGHDIDMLVTPDPLHRPGLVFEPVFDYEQVLVVARDHPLADRDFVIPGDLERETLITYPVEVERLDIYTRFFLPAHASPARHKTIETTDIMLQMVAAGRGVSALPKWLVAEYAEKLPVVPVRLGEEGLPKQIFLGLRERDCEVDYLNSFMNLAREVRWG</sequence>
<evidence type="ECO:0000256" key="4">
    <source>
        <dbReference type="ARBA" id="ARBA00022490"/>
    </source>
</evidence>
<evidence type="ECO:0000256" key="8">
    <source>
        <dbReference type="ARBA" id="ARBA00023163"/>
    </source>
</evidence>
<dbReference type="Gene3D" id="1.10.10.10">
    <property type="entry name" value="Winged helix-like DNA-binding domain superfamily/Winged helix DNA-binding domain"/>
    <property type="match status" value="1"/>
</dbReference>
<dbReference type="SUPFAM" id="SSF46785">
    <property type="entry name" value="Winged helix' DNA-binding domain"/>
    <property type="match status" value="1"/>
</dbReference>
<name>A0A366GNN5_9GAMM</name>
<keyword evidence="6" id="KW-0805">Transcription regulation</keyword>
<keyword evidence="9" id="KW-0486">Methionine biosynthesis</keyword>
<evidence type="ECO:0000313" key="11">
    <source>
        <dbReference type="EMBL" id="RBP29141.1"/>
    </source>
</evidence>
<keyword evidence="7" id="KW-0238">DNA-binding</keyword>
<dbReference type="GO" id="GO:0003700">
    <property type="term" value="F:DNA-binding transcription factor activity"/>
    <property type="evidence" value="ECO:0007669"/>
    <property type="project" value="InterPro"/>
</dbReference>
<dbReference type="PROSITE" id="PS50931">
    <property type="entry name" value="HTH_LYSR"/>
    <property type="match status" value="1"/>
</dbReference>
<dbReference type="InterPro" id="IPR005119">
    <property type="entry name" value="LysR_subst-bd"/>
</dbReference>
<dbReference type="SUPFAM" id="SSF53850">
    <property type="entry name" value="Periplasmic binding protein-like II"/>
    <property type="match status" value="1"/>
</dbReference>
<gene>
    <name evidence="11" type="ORF">DET50_11040</name>
</gene>
<dbReference type="PANTHER" id="PTHR30346:SF0">
    <property type="entry name" value="HCA OPERON TRANSCRIPTIONAL ACTIVATOR HCAR"/>
    <property type="match status" value="1"/>
</dbReference>
<comment type="caution">
    <text evidence="11">The sequence shown here is derived from an EMBL/GenBank/DDBJ whole genome shotgun (WGS) entry which is preliminary data.</text>
</comment>
<comment type="similarity">
    <text evidence="2">Belongs to the LysR transcriptional regulatory family.</text>
</comment>
<dbReference type="GO" id="GO:0032993">
    <property type="term" value="C:protein-DNA complex"/>
    <property type="evidence" value="ECO:0007669"/>
    <property type="project" value="TreeGrafter"/>
</dbReference>
<proteinExistence type="inferred from homology"/>
<dbReference type="GO" id="GO:0005737">
    <property type="term" value="C:cytoplasm"/>
    <property type="evidence" value="ECO:0007669"/>
    <property type="project" value="UniProtKB-SubCell"/>
</dbReference>
<keyword evidence="4" id="KW-0963">Cytoplasm</keyword>
<accession>A0A366GNN5</accession>
<evidence type="ECO:0000259" key="10">
    <source>
        <dbReference type="PROSITE" id="PS50931"/>
    </source>
</evidence>
<dbReference type="Pfam" id="PF03466">
    <property type="entry name" value="LysR_substrate"/>
    <property type="match status" value="1"/>
</dbReference>
<evidence type="ECO:0000313" key="12">
    <source>
        <dbReference type="Proteomes" id="UP000252995"/>
    </source>
</evidence>
<feature type="domain" description="HTH lysR-type" evidence="10">
    <location>
        <begin position="2"/>
        <end position="59"/>
    </location>
</feature>
<evidence type="ECO:0000256" key="9">
    <source>
        <dbReference type="ARBA" id="ARBA00023167"/>
    </source>
</evidence>
<comment type="subcellular location">
    <subcellularLocation>
        <location evidence="1">Cytoplasm</location>
    </subcellularLocation>
</comment>
<keyword evidence="8" id="KW-0804">Transcription</keyword>
<dbReference type="PRINTS" id="PR00039">
    <property type="entry name" value="HTHLYSR"/>
</dbReference>
<dbReference type="PANTHER" id="PTHR30346">
    <property type="entry name" value="TRANSCRIPTIONAL DUAL REGULATOR HCAR-RELATED"/>
    <property type="match status" value="1"/>
</dbReference>
<dbReference type="STRING" id="379482.SAMN04487961_3077"/>
<dbReference type="RefSeq" id="WP_113862785.1">
    <property type="nucleotide sequence ID" value="NZ_QNRO01000010.1"/>
</dbReference>
<dbReference type="OrthoDB" id="155872at2"/>
<evidence type="ECO:0000256" key="2">
    <source>
        <dbReference type="ARBA" id="ARBA00009437"/>
    </source>
</evidence>
<evidence type="ECO:0000256" key="7">
    <source>
        <dbReference type="ARBA" id="ARBA00023125"/>
    </source>
</evidence>
<dbReference type="Gene3D" id="3.40.190.10">
    <property type="entry name" value="Periplasmic binding protein-like II"/>
    <property type="match status" value="1"/>
</dbReference>
<evidence type="ECO:0000256" key="5">
    <source>
        <dbReference type="ARBA" id="ARBA00022605"/>
    </source>
</evidence>
<dbReference type="Proteomes" id="UP000252995">
    <property type="component" value="Unassembled WGS sequence"/>
</dbReference>
<dbReference type="GO" id="GO:0009086">
    <property type="term" value="P:methionine biosynthetic process"/>
    <property type="evidence" value="ECO:0007669"/>
    <property type="project" value="UniProtKB-KW"/>
</dbReference>
<protein>
    <recommendedName>
        <fullName evidence="3">HTH-type transcriptional regulator MetR</fullName>
    </recommendedName>
</protein>
<reference evidence="11 12" key="1">
    <citation type="submission" date="2018-06" db="EMBL/GenBank/DDBJ databases">
        <title>Freshwater and sediment microbial communities from various areas in North America, analyzing microbe dynamics in response to fracking.</title>
        <authorList>
            <person name="Lamendella R."/>
        </authorList>
    </citation>
    <scope>NUCLEOTIDE SEQUENCE [LARGE SCALE GENOMIC DNA]</scope>
    <source>
        <strain evidence="11 12">114J</strain>
    </source>
</reference>
<dbReference type="InterPro" id="IPR000847">
    <property type="entry name" value="LysR_HTH_N"/>
</dbReference>
<dbReference type="Pfam" id="PF00126">
    <property type="entry name" value="HTH_1"/>
    <property type="match status" value="1"/>
</dbReference>
<evidence type="ECO:0000256" key="6">
    <source>
        <dbReference type="ARBA" id="ARBA00023015"/>
    </source>
</evidence>
<dbReference type="GO" id="GO:0003677">
    <property type="term" value="F:DNA binding"/>
    <property type="evidence" value="ECO:0007669"/>
    <property type="project" value="UniProtKB-KW"/>
</dbReference>
<organism evidence="11 12">
    <name type="scientific">Marinobacter pelagius</name>
    <dbReference type="NCBI Taxonomy" id="379482"/>
    <lineage>
        <taxon>Bacteria</taxon>
        <taxon>Pseudomonadati</taxon>
        <taxon>Pseudomonadota</taxon>
        <taxon>Gammaproteobacteria</taxon>
        <taxon>Pseudomonadales</taxon>
        <taxon>Marinobacteraceae</taxon>
        <taxon>Marinobacter</taxon>
    </lineage>
</organism>
<dbReference type="AlphaFoldDB" id="A0A366GNN5"/>
<dbReference type="InterPro" id="IPR036390">
    <property type="entry name" value="WH_DNA-bd_sf"/>
</dbReference>
<dbReference type="InterPro" id="IPR036388">
    <property type="entry name" value="WH-like_DNA-bd_sf"/>
</dbReference>
<evidence type="ECO:0000256" key="1">
    <source>
        <dbReference type="ARBA" id="ARBA00004496"/>
    </source>
</evidence>
<evidence type="ECO:0000256" key="3">
    <source>
        <dbReference type="ARBA" id="ARBA00019365"/>
    </source>
</evidence>
<dbReference type="FunFam" id="1.10.10.10:FF:000001">
    <property type="entry name" value="LysR family transcriptional regulator"/>
    <property type="match status" value="1"/>
</dbReference>
<dbReference type="EMBL" id="QNRO01000010">
    <property type="protein sequence ID" value="RBP29141.1"/>
    <property type="molecule type" value="Genomic_DNA"/>
</dbReference>
<keyword evidence="5" id="KW-0028">Amino-acid biosynthesis</keyword>
<dbReference type="CDD" id="cd08441">
    <property type="entry name" value="PBP2_MetR"/>
    <property type="match status" value="1"/>
</dbReference>
<dbReference type="InterPro" id="IPR037406">
    <property type="entry name" value="MetR_PBP2"/>
</dbReference>